<evidence type="ECO:0000313" key="2">
    <source>
        <dbReference type="Proteomes" id="UP001283361"/>
    </source>
</evidence>
<gene>
    <name evidence="1" type="ORF">RRG08_062430</name>
</gene>
<accession>A0AAE1DAP4</accession>
<keyword evidence="2" id="KW-1185">Reference proteome</keyword>
<proteinExistence type="predicted"/>
<evidence type="ECO:0000313" key="1">
    <source>
        <dbReference type="EMBL" id="KAK3763502.1"/>
    </source>
</evidence>
<protein>
    <submittedName>
        <fullName evidence="1">Uncharacterized protein</fullName>
    </submittedName>
</protein>
<dbReference type="AlphaFoldDB" id="A0AAE1DAP4"/>
<organism evidence="1 2">
    <name type="scientific">Elysia crispata</name>
    <name type="common">lettuce slug</name>
    <dbReference type="NCBI Taxonomy" id="231223"/>
    <lineage>
        <taxon>Eukaryota</taxon>
        <taxon>Metazoa</taxon>
        <taxon>Spiralia</taxon>
        <taxon>Lophotrochozoa</taxon>
        <taxon>Mollusca</taxon>
        <taxon>Gastropoda</taxon>
        <taxon>Heterobranchia</taxon>
        <taxon>Euthyneura</taxon>
        <taxon>Panpulmonata</taxon>
        <taxon>Sacoglossa</taxon>
        <taxon>Placobranchoidea</taxon>
        <taxon>Plakobranchidae</taxon>
        <taxon>Elysia</taxon>
    </lineage>
</organism>
<reference evidence="1" key="1">
    <citation type="journal article" date="2023" name="G3 (Bethesda)">
        <title>A reference genome for the long-term kleptoplast-retaining sea slug Elysia crispata morphotype clarki.</title>
        <authorList>
            <person name="Eastman K.E."/>
            <person name="Pendleton A.L."/>
            <person name="Shaikh M.A."/>
            <person name="Suttiyut T."/>
            <person name="Ogas R."/>
            <person name="Tomko P."/>
            <person name="Gavelis G."/>
            <person name="Widhalm J.R."/>
            <person name="Wisecaver J.H."/>
        </authorList>
    </citation>
    <scope>NUCLEOTIDE SEQUENCE</scope>
    <source>
        <strain evidence="1">ECLA1</strain>
    </source>
</reference>
<name>A0AAE1DAP4_9GAST</name>
<sequence length="89" mass="9922">MPNAMGKNWSHAPEGQCLMLWEKTGHTPLKANAMGKNWSHAPEGQCLMLWEKTGHTPLKVNAICYGKKLVTRPSRPMPNAMGKKLVTRP</sequence>
<dbReference type="Proteomes" id="UP001283361">
    <property type="component" value="Unassembled WGS sequence"/>
</dbReference>
<dbReference type="EMBL" id="JAWDGP010004549">
    <property type="protein sequence ID" value="KAK3763502.1"/>
    <property type="molecule type" value="Genomic_DNA"/>
</dbReference>
<comment type="caution">
    <text evidence="1">The sequence shown here is derived from an EMBL/GenBank/DDBJ whole genome shotgun (WGS) entry which is preliminary data.</text>
</comment>